<organism evidence="1 3">
    <name type="scientific">Cucumis melo var. makuwa</name>
    <name type="common">Oriental melon</name>
    <dbReference type="NCBI Taxonomy" id="1194695"/>
    <lineage>
        <taxon>Eukaryota</taxon>
        <taxon>Viridiplantae</taxon>
        <taxon>Streptophyta</taxon>
        <taxon>Embryophyta</taxon>
        <taxon>Tracheophyta</taxon>
        <taxon>Spermatophyta</taxon>
        <taxon>Magnoliopsida</taxon>
        <taxon>eudicotyledons</taxon>
        <taxon>Gunneridae</taxon>
        <taxon>Pentapetalae</taxon>
        <taxon>rosids</taxon>
        <taxon>fabids</taxon>
        <taxon>Cucurbitales</taxon>
        <taxon>Cucurbitaceae</taxon>
        <taxon>Benincaseae</taxon>
        <taxon>Cucumis</taxon>
    </lineage>
</organism>
<protein>
    <submittedName>
        <fullName evidence="1">CACTA en-spm transposon protein</fullName>
    </submittedName>
</protein>
<dbReference type="EMBL" id="SSTE01018442">
    <property type="protein sequence ID" value="KAA0039188.1"/>
    <property type="molecule type" value="Genomic_DNA"/>
</dbReference>
<evidence type="ECO:0000313" key="3">
    <source>
        <dbReference type="Proteomes" id="UP000321393"/>
    </source>
</evidence>
<dbReference type="AlphaFoldDB" id="A0A5A7T8H8"/>
<evidence type="ECO:0000313" key="1">
    <source>
        <dbReference type="EMBL" id="KAA0039188.1"/>
    </source>
</evidence>
<sequence length="151" mass="17393">MPSFPSGFNEIGAMFLEFTKDPNNAARGSSSVGDNLAKTTQPSLTSRRCTQSRLLELEFYVHSNWRIPVSMPLMRKSLFNHTLFCSTRRLACVAFLMLDFNDQTMNRFIKHQMLTTYKEFMDDCHRHFKKHGDPKEARANPPQILVGCVED</sequence>
<gene>
    <name evidence="2" type="ORF">E5676_scaffold607G00230</name>
    <name evidence="1" type="ORF">E6C27_scaffold121G00980</name>
</gene>
<dbReference type="Proteomes" id="UP000321393">
    <property type="component" value="Unassembled WGS sequence"/>
</dbReference>
<proteinExistence type="predicted"/>
<evidence type="ECO:0000313" key="4">
    <source>
        <dbReference type="Proteomes" id="UP000321947"/>
    </source>
</evidence>
<reference evidence="3 4" key="1">
    <citation type="submission" date="2019-08" db="EMBL/GenBank/DDBJ databases">
        <title>Draft genome sequences of two oriental melons (Cucumis melo L. var makuwa).</title>
        <authorList>
            <person name="Kwon S.-Y."/>
        </authorList>
    </citation>
    <scope>NUCLEOTIDE SEQUENCE [LARGE SCALE GENOMIC DNA]</scope>
    <source>
        <strain evidence="4">cv. Chang Bougi</strain>
        <strain evidence="3">cv. SW 3</strain>
        <tissue evidence="1">Leaf</tissue>
    </source>
</reference>
<evidence type="ECO:0000313" key="2">
    <source>
        <dbReference type="EMBL" id="TYK18460.1"/>
    </source>
</evidence>
<dbReference type="EMBL" id="SSTD01007883">
    <property type="protein sequence ID" value="TYK18460.1"/>
    <property type="molecule type" value="Genomic_DNA"/>
</dbReference>
<accession>A0A5A7T8H8</accession>
<comment type="caution">
    <text evidence="1">The sequence shown here is derived from an EMBL/GenBank/DDBJ whole genome shotgun (WGS) entry which is preliminary data.</text>
</comment>
<name>A0A5A7T8H8_CUCMM</name>
<dbReference type="Proteomes" id="UP000321947">
    <property type="component" value="Unassembled WGS sequence"/>
</dbReference>